<dbReference type="InterPro" id="IPR036388">
    <property type="entry name" value="WH-like_DNA-bd_sf"/>
</dbReference>
<dbReference type="SUPFAM" id="SSF53067">
    <property type="entry name" value="Actin-like ATPase domain"/>
    <property type="match status" value="1"/>
</dbReference>
<evidence type="ECO:0000313" key="4">
    <source>
        <dbReference type="Proteomes" id="UP001058003"/>
    </source>
</evidence>
<dbReference type="AlphaFoldDB" id="A0A9Q9IM23"/>
<protein>
    <submittedName>
        <fullName evidence="3">ROK family transcriptional regulator</fullName>
    </submittedName>
</protein>
<dbReference type="PANTHER" id="PTHR18964">
    <property type="entry name" value="ROK (REPRESSOR, ORF, KINASE) FAMILY"/>
    <property type="match status" value="1"/>
</dbReference>
<dbReference type="Proteomes" id="UP001058003">
    <property type="component" value="Chromosome"/>
</dbReference>
<accession>A0A9Q9IM23</accession>
<dbReference type="PANTHER" id="PTHR18964:SF149">
    <property type="entry name" value="BIFUNCTIONAL UDP-N-ACETYLGLUCOSAMINE 2-EPIMERASE_N-ACETYLMANNOSAMINE KINASE"/>
    <property type="match status" value="1"/>
</dbReference>
<dbReference type="CDD" id="cd24076">
    <property type="entry name" value="ASKHA_ATPase_ROK_BsXylR-like"/>
    <property type="match status" value="1"/>
</dbReference>
<comment type="similarity">
    <text evidence="1">Belongs to the ROK (NagC/XylR) family.</text>
</comment>
<dbReference type="KEGG" id="daur:Daura_09125"/>
<evidence type="ECO:0000256" key="1">
    <source>
        <dbReference type="ARBA" id="ARBA00006479"/>
    </source>
</evidence>
<feature type="region of interest" description="Disordered" evidence="2">
    <location>
        <begin position="1"/>
        <end position="20"/>
    </location>
</feature>
<dbReference type="InterPro" id="IPR036390">
    <property type="entry name" value="WH_DNA-bd_sf"/>
</dbReference>
<dbReference type="SUPFAM" id="SSF46785">
    <property type="entry name" value="Winged helix' DNA-binding domain"/>
    <property type="match status" value="1"/>
</dbReference>
<organism evidence="3 4">
    <name type="scientific">Dactylosporangium aurantiacum</name>
    <dbReference type="NCBI Taxonomy" id="35754"/>
    <lineage>
        <taxon>Bacteria</taxon>
        <taxon>Bacillati</taxon>
        <taxon>Actinomycetota</taxon>
        <taxon>Actinomycetes</taxon>
        <taxon>Micromonosporales</taxon>
        <taxon>Micromonosporaceae</taxon>
        <taxon>Dactylosporangium</taxon>
    </lineage>
</organism>
<evidence type="ECO:0000313" key="3">
    <source>
        <dbReference type="EMBL" id="UWZ56317.1"/>
    </source>
</evidence>
<dbReference type="RefSeq" id="WP_156089552.1">
    <property type="nucleotide sequence ID" value="NZ_CP073767.1"/>
</dbReference>
<reference evidence="3" key="1">
    <citation type="submission" date="2021-04" db="EMBL/GenBank/DDBJ databases">
        <title>Dactylosporangium aurantiacum NRRL B-8018 full assembly.</title>
        <authorList>
            <person name="Hartkoorn R.C."/>
            <person name="Beaudoing E."/>
            <person name="Hot D."/>
        </authorList>
    </citation>
    <scope>NUCLEOTIDE SEQUENCE</scope>
    <source>
        <strain evidence="3">NRRL B-8018</strain>
    </source>
</reference>
<keyword evidence="4" id="KW-1185">Reference proteome</keyword>
<gene>
    <name evidence="3" type="ORF">Daura_09125</name>
</gene>
<dbReference type="Gene3D" id="1.10.10.10">
    <property type="entry name" value="Winged helix-like DNA-binding domain superfamily/Winged helix DNA-binding domain"/>
    <property type="match status" value="1"/>
</dbReference>
<proteinExistence type="inferred from homology"/>
<dbReference type="InterPro" id="IPR043129">
    <property type="entry name" value="ATPase_NBD"/>
</dbReference>
<dbReference type="EMBL" id="CP073767">
    <property type="protein sequence ID" value="UWZ56317.1"/>
    <property type="molecule type" value="Genomic_DNA"/>
</dbReference>
<name>A0A9Q9IM23_9ACTN</name>
<sequence>MRPDERVGERSPEPRRGADHNVMREVNRSLVLALVKEGGPVSRASIARSTTLAKPTVSAIVDELIADGLVRELGPGSTAVSGGRPPILLEFNARSQLVVGAHIGARRTTVAIGDAAGEEIARREFPTPTALAAGVAGADPAGAGTHIAGVAPADALRMVAAEARAAIQGTALPTARLAAVGAVLPGLTDFHTGVCLLAPNLGWRDVPVRDILAGELGAPVYVHNAGQAAAVAENLEGAGGRVGDLALLYAGTGLSAGVLSDGRVFHGVGGTAGEIGHNAVPGNEEPCNCGKVGCLETVASGPAIVRAVRRAVAAGEPSSLAGLDTFDARDVATAARAGDALAASVIAEIGAHLGLAASWLINAYNPAVVVVGGGLAPIGDLLLDPLRASVARHALAPALRGVEIRASVLGPDAEVRGAVLLALQHSETYYRVVFRA</sequence>
<dbReference type="Gene3D" id="3.30.420.40">
    <property type="match status" value="2"/>
</dbReference>
<evidence type="ECO:0000256" key="2">
    <source>
        <dbReference type="SAM" id="MobiDB-lite"/>
    </source>
</evidence>
<dbReference type="InterPro" id="IPR000600">
    <property type="entry name" value="ROK"/>
</dbReference>
<dbReference type="OrthoDB" id="3464494at2"/>
<dbReference type="Pfam" id="PF00480">
    <property type="entry name" value="ROK"/>
    <property type="match status" value="1"/>
</dbReference>